<keyword evidence="1" id="KW-0472">Membrane</keyword>
<organism evidence="3 4">
    <name type="scientific">Yarrowia lipolytica</name>
    <name type="common">Candida lipolytica</name>
    <dbReference type="NCBI Taxonomy" id="4952"/>
    <lineage>
        <taxon>Eukaryota</taxon>
        <taxon>Fungi</taxon>
        <taxon>Dikarya</taxon>
        <taxon>Ascomycota</taxon>
        <taxon>Saccharomycotina</taxon>
        <taxon>Dipodascomycetes</taxon>
        <taxon>Dipodascales</taxon>
        <taxon>Dipodascales incertae sedis</taxon>
        <taxon>Yarrowia</taxon>
    </lineage>
</organism>
<dbReference type="GeneID" id="94583270"/>
<feature type="transmembrane region" description="Helical" evidence="1">
    <location>
        <begin position="37"/>
        <end position="57"/>
    </location>
</feature>
<feature type="signal peptide" evidence="2">
    <location>
        <begin position="1"/>
        <end position="27"/>
    </location>
</feature>
<accession>A0A1D8NDU9</accession>
<dbReference type="VEuPathDB" id="FungiDB:YALI1_D11068g"/>
<proteinExistence type="predicted"/>
<feature type="chain" id="PRO_5009110482" evidence="2">
    <location>
        <begin position="28"/>
        <end position="80"/>
    </location>
</feature>
<reference evidence="3 4" key="1">
    <citation type="journal article" date="2016" name="PLoS ONE">
        <title>Sequence Assembly of Yarrowia lipolytica Strain W29/CLIB89 Shows Transposable Element Diversity.</title>
        <authorList>
            <person name="Magnan C."/>
            <person name="Yu J."/>
            <person name="Chang I."/>
            <person name="Jahn E."/>
            <person name="Kanomata Y."/>
            <person name="Wu J."/>
            <person name="Zeller M."/>
            <person name="Oakes M."/>
            <person name="Baldi P."/>
            <person name="Sandmeyer S."/>
        </authorList>
    </citation>
    <scope>NUCLEOTIDE SEQUENCE [LARGE SCALE GENOMIC DNA]</scope>
    <source>
        <strain evidence="4">CLIB89(W29)</strain>
    </source>
</reference>
<dbReference type="AlphaFoldDB" id="A0A1D8NDU9"/>
<dbReference type="RefSeq" id="XP_068138757.1">
    <property type="nucleotide sequence ID" value="XM_068282656.1"/>
</dbReference>
<gene>
    <name evidence="3" type="ORF">YALI1_D11068g</name>
</gene>
<name>A0A1D8NDU9_YARLL</name>
<protein>
    <submittedName>
        <fullName evidence="3">Uncharacterized protein</fullName>
    </submittedName>
</protein>
<evidence type="ECO:0000256" key="2">
    <source>
        <dbReference type="SAM" id="SignalP"/>
    </source>
</evidence>
<evidence type="ECO:0000313" key="3">
    <source>
        <dbReference type="EMBL" id="AOW03788.1"/>
    </source>
</evidence>
<dbReference type="EMBL" id="CP017556">
    <property type="protein sequence ID" value="AOW03788.1"/>
    <property type="molecule type" value="Genomic_DNA"/>
</dbReference>
<keyword evidence="2" id="KW-0732">Signal</keyword>
<keyword evidence="1" id="KW-0812">Transmembrane</keyword>
<dbReference type="Proteomes" id="UP000182444">
    <property type="component" value="Chromosome 1D"/>
</dbReference>
<keyword evidence="1" id="KW-1133">Transmembrane helix</keyword>
<evidence type="ECO:0000256" key="1">
    <source>
        <dbReference type="SAM" id="Phobius"/>
    </source>
</evidence>
<sequence length="80" mass="9122">MLERVKVWVFLLSLLVLLLQLVVKTQACRSPEAQDRHYWHITPIAAHITPIAAHKLISLLRKKLSQNLGEDGKAMMIVLL</sequence>
<evidence type="ECO:0000313" key="4">
    <source>
        <dbReference type="Proteomes" id="UP000182444"/>
    </source>
</evidence>